<dbReference type="Pfam" id="PF13432">
    <property type="entry name" value="TPR_16"/>
    <property type="match status" value="3"/>
</dbReference>
<keyword evidence="1" id="KW-0677">Repeat</keyword>
<keyword evidence="5" id="KW-1185">Reference proteome</keyword>
<dbReference type="RefSeq" id="WP_176980750.1">
    <property type="nucleotide sequence ID" value="NZ_FNRY01000001.1"/>
</dbReference>
<evidence type="ECO:0000256" key="1">
    <source>
        <dbReference type="ARBA" id="ARBA00022737"/>
    </source>
</evidence>
<gene>
    <name evidence="4" type="ORF">SAMN04489806_1344</name>
</gene>
<organism evidence="4 5">
    <name type="scientific">Paramicrobacterium humi</name>
    <dbReference type="NCBI Taxonomy" id="640635"/>
    <lineage>
        <taxon>Bacteria</taxon>
        <taxon>Bacillati</taxon>
        <taxon>Actinomycetota</taxon>
        <taxon>Actinomycetes</taxon>
        <taxon>Micrococcales</taxon>
        <taxon>Microbacteriaceae</taxon>
        <taxon>Paramicrobacterium</taxon>
    </lineage>
</organism>
<evidence type="ECO:0000256" key="2">
    <source>
        <dbReference type="ARBA" id="ARBA00022803"/>
    </source>
</evidence>
<dbReference type="InterPro" id="IPR033396">
    <property type="entry name" value="DUF5107"/>
</dbReference>
<evidence type="ECO:0000313" key="4">
    <source>
        <dbReference type="EMBL" id="SEB63094.1"/>
    </source>
</evidence>
<sequence>MTDTKTTRQHAALLPEVPEPLRARSEAGHAVAWLESVTIPTYEPDEPADHPMYLDNRVYQGSSGRVYPMPFVEGVSRTPVPRVWQAVHIDNAYVRLMVLPELGGRIHSGYDKTTGYDFFYRNSVIKPALVGLDGPWVSGGVEFNWPQHHRPATYFPTEFTIDLDDDGSATVWCGDHDPFARMHGTHGIRLHADRSVVEILARLHNRTSEEQTFLWWANAAVRVHDEYQSFFPQDVRYVADHARRAITAFPRADRPYYGVDYQERAKNLPGADRIDFYRNIPVPTSYMIVDTDEAFFGGYDHAAGAGVVHWADRRISPGKKQWTWGNSPFGHAWDRHLTDEDGPYVELMAGVYTDNQPDFSWLQPGEVKRFSQFWYPIPGIGVAHQATADAAVHVDVDSSTGSTRVDAAFAVTRPTDALLRARDTTGTVYSERAERMLPGDVVRIDAKLPAGVSASSIRMELVENGAVVLQWKLADADDEEPWSATEPPRPEDIDSVDELYLTGLHLVQYRHPTRSPMPYWTEALRRDPGDARVHLALAKREYHRGRYQSAREHAEAAVARLTVRNENLRNTEAYYVLGLILARMGDDDGALKRFGKAGWDRTWAVAAGFESACILTRRGESEQALADLEPLIAHGAEDPRATALRIVLLRRLGRNADAARTLEQVRTESRVDDLLDYLADGIRPVDGGLLVDLALDLAAFGETDAALAVLDEATMSPIVPSGSVRPLAHYLRAQLLEQLGLTGEAASERRRGQQADGRWCFPVGLSAHDALTAAVAADPSDGVARLLLGMLLYDNGRRGEAVEQWDAAIAAGLDDAVLYRNAGLAAYNVVEDDDLAWRHYERARELAPRDARLLLEQDLLAEKLGHSSESRLERLELNLDLVASRDDLAVRYAVLLTEADRADESLRWLESRQFQPWEGGEGLVLAAWDAARSALGMPQGEPPLSLGEKRPEAVAPVAVHDDGQTDYFATSLPENLLFHRRGSL</sequence>
<evidence type="ECO:0000259" key="3">
    <source>
        <dbReference type="Pfam" id="PF17128"/>
    </source>
</evidence>
<dbReference type="AlphaFoldDB" id="A0A1H4KX55"/>
<evidence type="ECO:0000313" key="5">
    <source>
        <dbReference type="Proteomes" id="UP000199183"/>
    </source>
</evidence>
<dbReference type="InterPro" id="IPR011990">
    <property type="entry name" value="TPR-like_helical_dom_sf"/>
</dbReference>
<dbReference type="Proteomes" id="UP000199183">
    <property type="component" value="Unassembled WGS sequence"/>
</dbReference>
<accession>A0A1H4KX55</accession>
<dbReference type="STRING" id="640635.SAMN04489806_1344"/>
<dbReference type="Gene3D" id="1.25.40.10">
    <property type="entry name" value="Tetratricopeptide repeat domain"/>
    <property type="match status" value="2"/>
</dbReference>
<dbReference type="Pfam" id="PF17128">
    <property type="entry name" value="DUF5107"/>
    <property type="match status" value="1"/>
</dbReference>
<feature type="domain" description="DUF5107" evidence="3">
    <location>
        <begin position="65"/>
        <end position="377"/>
    </location>
</feature>
<dbReference type="SUPFAM" id="SSF48452">
    <property type="entry name" value="TPR-like"/>
    <property type="match status" value="2"/>
</dbReference>
<dbReference type="InterPro" id="IPR051012">
    <property type="entry name" value="CellSynth/LPSAsmb/PSIAsmb"/>
</dbReference>
<proteinExistence type="predicted"/>
<keyword evidence="2" id="KW-0802">TPR repeat</keyword>
<name>A0A1H4KX55_9MICO</name>
<dbReference type="PANTHER" id="PTHR45586:SF1">
    <property type="entry name" value="LIPOPOLYSACCHARIDE ASSEMBLY PROTEIN B"/>
    <property type="match status" value="1"/>
</dbReference>
<dbReference type="EMBL" id="FNRY01000001">
    <property type="protein sequence ID" value="SEB63094.1"/>
    <property type="molecule type" value="Genomic_DNA"/>
</dbReference>
<reference evidence="4 5" key="1">
    <citation type="submission" date="2016-10" db="EMBL/GenBank/DDBJ databases">
        <authorList>
            <person name="de Groot N.N."/>
        </authorList>
    </citation>
    <scope>NUCLEOTIDE SEQUENCE [LARGE SCALE GENOMIC DNA]</scope>
    <source>
        <strain evidence="4 5">DSM 21799</strain>
    </source>
</reference>
<protein>
    <recommendedName>
        <fullName evidence="3">DUF5107 domain-containing protein</fullName>
    </recommendedName>
</protein>
<dbReference type="PANTHER" id="PTHR45586">
    <property type="entry name" value="TPR REPEAT-CONTAINING PROTEIN PA4667"/>
    <property type="match status" value="1"/>
</dbReference>